<dbReference type="EMBL" id="LAZR01025891">
    <property type="protein sequence ID" value="KKL70448.1"/>
    <property type="molecule type" value="Genomic_DNA"/>
</dbReference>
<proteinExistence type="predicted"/>
<evidence type="ECO:0000313" key="1">
    <source>
        <dbReference type="EMBL" id="KKL70448.1"/>
    </source>
</evidence>
<comment type="caution">
    <text evidence="1">The sequence shown here is derived from an EMBL/GenBank/DDBJ whole genome shotgun (WGS) entry which is preliminary data.</text>
</comment>
<protein>
    <submittedName>
        <fullName evidence="1">Uncharacterized protein</fullName>
    </submittedName>
</protein>
<gene>
    <name evidence="1" type="ORF">LCGC14_2104840</name>
</gene>
<organism evidence="1">
    <name type="scientific">marine sediment metagenome</name>
    <dbReference type="NCBI Taxonomy" id="412755"/>
    <lineage>
        <taxon>unclassified sequences</taxon>
        <taxon>metagenomes</taxon>
        <taxon>ecological metagenomes</taxon>
    </lineage>
</organism>
<sequence>MPKRKPTVGSEERANRQQTLFAGAFNIDVRLRAAMSEAIQESGKSRDEIATKMSYLLGRRISVRMLNDWTSPSHENHGIQARYLPALCEALGDDAPVEALVEKRTVLHDLMSLGRSVIREEKGDRDLLARKEQFLANHPGVI</sequence>
<name>A0A0F9E8T6_9ZZZZ</name>
<dbReference type="AlphaFoldDB" id="A0A0F9E8T6"/>
<reference evidence="1" key="1">
    <citation type="journal article" date="2015" name="Nature">
        <title>Complex archaea that bridge the gap between prokaryotes and eukaryotes.</title>
        <authorList>
            <person name="Spang A."/>
            <person name="Saw J.H."/>
            <person name="Jorgensen S.L."/>
            <person name="Zaremba-Niedzwiedzka K."/>
            <person name="Martijn J."/>
            <person name="Lind A.E."/>
            <person name="van Eijk R."/>
            <person name="Schleper C."/>
            <person name="Guy L."/>
            <person name="Ettema T.J."/>
        </authorList>
    </citation>
    <scope>NUCLEOTIDE SEQUENCE</scope>
</reference>
<accession>A0A0F9E8T6</accession>